<proteinExistence type="inferred from homology"/>
<keyword evidence="2" id="KW-0732">Signal</keyword>
<evidence type="ECO:0000256" key="3">
    <source>
        <dbReference type="SAM" id="MobiDB-lite"/>
    </source>
</evidence>
<comment type="caution">
    <text evidence="5">The sequence shown here is derived from an EMBL/GenBank/DDBJ whole genome shotgun (WGS) entry which is preliminary data.</text>
</comment>
<dbReference type="AlphaFoldDB" id="A0AA88LLN3"/>
<protein>
    <recommendedName>
        <fullName evidence="4">DUF3456 domain-containing protein</fullName>
    </recommendedName>
</protein>
<dbReference type="PANTHER" id="PTHR15382:SF8">
    <property type="entry name" value="CANOPY B"/>
    <property type="match status" value="1"/>
</dbReference>
<feature type="region of interest" description="Disordered" evidence="3">
    <location>
        <begin position="187"/>
        <end position="225"/>
    </location>
</feature>
<dbReference type="EMBL" id="JAVRJZ010000001">
    <property type="protein sequence ID" value="KAK2726720.1"/>
    <property type="molecule type" value="Genomic_DNA"/>
</dbReference>
<dbReference type="InterPro" id="IPR021852">
    <property type="entry name" value="DUF3456"/>
</dbReference>
<evidence type="ECO:0000313" key="6">
    <source>
        <dbReference type="Proteomes" id="UP001187531"/>
    </source>
</evidence>
<evidence type="ECO:0000259" key="4">
    <source>
        <dbReference type="Pfam" id="PF11938"/>
    </source>
</evidence>
<dbReference type="Proteomes" id="UP001187531">
    <property type="component" value="Unassembled WGS sequence"/>
</dbReference>
<evidence type="ECO:0000256" key="2">
    <source>
        <dbReference type="ARBA" id="ARBA00022729"/>
    </source>
</evidence>
<accession>A0AA88LLN3</accession>
<dbReference type="Pfam" id="PF11938">
    <property type="entry name" value="DUF3456"/>
    <property type="match status" value="1"/>
</dbReference>
<dbReference type="PANTHER" id="PTHR15382">
    <property type="entry name" value="CTG4A-RELATED"/>
    <property type="match status" value="1"/>
</dbReference>
<organism evidence="5 6">
    <name type="scientific">Artemia franciscana</name>
    <name type="common">Brine shrimp</name>
    <name type="synonym">Artemia sanfranciscana</name>
    <dbReference type="NCBI Taxonomy" id="6661"/>
    <lineage>
        <taxon>Eukaryota</taxon>
        <taxon>Metazoa</taxon>
        <taxon>Ecdysozoa</taxon>
        <taxon>Arthropoda</taxon>
        <taxon>Crustacea</taxon>
        <taxon>Branchiopoda</taxon>
        <taxon>Anostraca</taxon>
        <taxon>Artemiidae</taxon>
        <taxon>Artemia</taxon>
    </lineage>
</organism>
<reference evidence="5" key="1">
    <citation type="submission" date="2023-07" db="EMBL/GenBank/DDBJ databases">
        <title>Chromosome-level genome assembly of Artemia franciscana.</title>
        <authorList>
            <person name="Jo E."/>
        </authorList>
    </citation>
    <scope>NUCLEOTIDE SEQUENCE</scope>
    <source>
        <tissue evidence="5">Whole body</tissue>
    </source>
</reference>
<comment type="similarity">
    <text evidence="1">Belongs to the canopy family.</text>
</comment>
<sequence>MDSSLIYMFFFMPFFVNCKDDEDGVKFATKCEVCKITSFELEEKLKETGKSHQVIESCYSLDACNKKTKYRVSQTRLEDSLDGLCERMLQYNIHKERTDSTRFAKGMSQTFETLHGLVAKGVKVDLGIPFELWNNTSAEISNLKSQCESLLEDHEEDITNWFFKHQETVDLRTYLCKDKYLKDSDATCLTEPMGLPPPPEQRPKESKANSKKNKQKTKNKDEGEL</sequence>
<evidence type="ECO:0000313" key="5">
    <source>
        <dbReference type="EMBL" id="KAK2726720.1"/>
    </source>
</evidence>
<gene>
    <name evidence="5" type="ORF">QYM36_007526</name>
</gene>
<keyword evidence="6" id="KW-1185">Reference proteome</keyword>
<name>A0AA88LLN3_ARTSF</name>
<evidence type="ECO:0000256" key="1">
    <source>
        <dbReference type="ARBA" id="ARBA00007285"/>
    </source>
</evidence>
<feature type="domain" description="DUF3456" evidence="4">
    <location>
        <begin position="30"/>
        <end position="179"/>
    </location>
</feature>